<feature type="transmembrane region" description="Helical" evidence="7">
    <location>
        <begin position="124"/>
        <end position="144"/>
    </location>
</feature>
<feature type="transmembrane region" description="Helical" evidence="7">
    <location>
        <begin position="60"/>
        <end position="83"/>
    </location>
</feature>
<feature type="transmembrane region" description="Helical" evidence="7">
    <location>
        <begin position="315"/>
        <end position="338"/>
    </location>
</feature>
<dbReference type="Proteomes" id="UP001243212">
    <property type="component" value="Unassembled WGS sequence"/>
</dbReference>
<feature type="compositionally biased region" description="Basic and acidic residues" evidence="6">
    <location>
        <begin position="20"/>
        <end position="30"/>
    </location>
</feature>
<dbReference type="InterPro" id="IPR036259">
    <property type="entry name" value="MFS_trans_sf"/>
</dbReference>
<gene>
    <name evidence="8" type="ORF">J2S70_000941</name>
</gene>
<dbReference type="Gene3D" id="1.20.1250.20">
    <property type="entry name" value="MFS general substrate transporter like domains"/>
    <property type="match status" value="1"/>
</dbReference>
<keyword evidence="9" id="KW-1185">Reference proteome</keyword>
<dbReference type="PANTHER" id="PTHR23513:SF17">
    <property type="entry name" value="MEMBRANE PROTEIN"/>
    <property type="match status" value="1"/>
</dbReference>
<keyword evidence="3 7" id="KW-0812">Transmembrane</keyword>
<keyword evidence="4 7" id="KW-1133">Transmembrane helix</keyword>
<comment type="subcellular location">
    <subcellularLocation>
        <location evidence="1">Cell membrane</location>
        <topology evidence="1">Multi-pass membrane protein</topology>
    </subcellularLocation>
</comment>
<organism evidence="8 9">
    <name type="scientific">Trueperella bonasi</name>
    <dbReference type="NCBI Taxonomy" id="312286"/>
    <lineage>
        <taxon>Bacteria</taxon>
        <taxon>Bacillati</taxon>
        <taxon>Actinomycetota</taxon>
        <taxon>Actinomycetes</taxon>
        <taxon>Actinomycetales</taxon>
        <taxon>Actinomycetaceae</taxon>
        <taxon>Trueperella</taxon>
    </lineage>
</organism>
<dbReference type="Pfam" id="PF07690">
    <property type="entry name" value="MFS_1"/>
    <property type="match status" value="1"/>
</dbReference>
<feature type="transmembrane region" description="Helical" evidence="7">
    <location>
        <begin position="350"/>
        <end position="367"/>
    </location>
</feature>
<keyword evidence="2" id="KW-1003">Cell membrane</keyword>
<proteinExistence type="predicted"/>
<dbReference type="EMBL" id="JAUSQX010000001">
    <property type="protein sequence ID" value="MDP9806359.1"/>
    <property type="molecule type" value="Genomic_DNA"/>
</dbReference>
<protein>
    <submittedName>
        <fullName evidence="8">MFS family permease</fullName>
    </submittedName>
</protein>
<evidence type="ECO:0000256" key="7">
    <source>
        <dbReference type="SAM" id="Phobius"/>
    </source>
</evidence>
<feature type="transmembrane region" description="Helical" evidence="7">
    <location>
        <begin position="219"/>
        <end position="239"/>
    </location>
</feature>
<dbReference type="InterPro" id="IPR011701">
    <property type="entry name" value="MFS"/>
</dbReference>
<feature type="transmembrane region" description="Helical" evidence="7">
    <location>
        <begin position="280"/>
        <end position="303"/>
    </location>
</feature>
<comment type="caution">
    <text evidence="8">The sequence shown here is derived from an EMBL/GenBank/DDBJ whole genome shotgun (WGS) entry which is preliminary data.</text>
</comment>
<sequence length="473" mass="51230">MVGRAEPVSGDFGAEIQGGEDQHGKSQRDEYHVGEELAEKLGLIEQLKRVLRYPKYRKLLAIRLVSQAGDGMFQVGLASLFFFNPHNATTAGGVAAAFAVLLLPFTIVGPFAGPLLDRWSRRNVLHYANLVRVVFALILAVLIYYVPTHWMIYVLALITLGVNRFLLSGLSAGQPHTLPKHLLVMANSITPTLGSVSAVVGAVLGLVLNWISSEGLRNAIALVMAAIIFAMAAMLALRLGQWELGPDEKPKTTLTQDFRKVLRKMADGVVYLTRRGTPMYGLGIMAIHRFLYGVNFIALLLISRNLLSDPMDGDAGLATFALVAGVSVVGNGLAIILTPTVYQWMTPARWIMFCLGISVISQALLMITYRAPLIFVSAILLGLGVQGAKIAVDTIVQADTADAVRGRAFALYDMMYNAAFVAAALLAALALPDTGWSPQVFAGLTATYIAAAAWYWYKVRSVNFQPRPVSAPR</sequence>
<feature type="transmembrane region" description="Helical" evidence="7">
    <location>
        <begin position="373"/>
        <end position="396"/>
    </location>
</feature>
<evidence type="ECO:0000256" key="6">
    <source>
        <dbReference type="SAM" id="MobiDB-lite"/>
    </source>
</evidence>
<evidence type="ECO:0000256" key="5">
    <source>
        <dbReference type="ARBA" id="ARBA00023136"/>
    </source>
</evidence>
<feature type="region of interest" description="Disordered" evidence="6">
    <location>
        <begin position="1"/>
        <end position="30"/>
    </location>
</feature>
<dbReference type="CDD" id="cd06173">
    <property type="entry name" value="MFS_MefA_like"/>
    <property type="match status" value="1"/>
</dbReference>
<feature type="transmembrane region" description="Helical" evidence="7">
    <location>
        <begin position="408"/>
        <end position="430"/>
    </location>
</feature>
<evidence type="ECO:0000313" key="8">
    <source>
        <dbReference type="EMBL" id="MDP9806359.1"/>
    </source>
</evidence>
<dbReference type="PANTHER" id="PTHR23513">
    <property type="entry name" value="INTEGRAL MEMBRANE EFFLUX PROTEIN-RELATED"/>
    <property type="match status" value="1"/>
</dbReference>
<evidence type="ECO:0000313" key="9">
    <source>
        <dbReference type="Proteomes" id="UP001243212"/>
    </source>
</evidence>
<name>A0ABT9NG30_9ACTO</name>
<dbReference type="SUPFAM" id="SSF103473">
    <property type="entry name" value="MFS general substrate transporter"/>
    <property type="match status" value="1"/>
</dbReference>
<accession>A0ABT9NG30</accession>
<reference evidence="8 9" key="1">
    <citation type="submission" date="2023-07" db="EMBL/GenBank/DDBJ databases">
        <title>Sequencing the genomes of 1000 actinobacteria strains.</title>
        <authorList>
            <person name="Klenk H.-P."/>
        </authorList>
    </citation>
    <scope>NUCLEOTIDE SEQUENCE [LARGE SCALE GENOMIC DNA]</scope>
    <source>
        <strain evidence="8 9">DSM 17163</strain>
    </source>
</reference>
<evidence type="ECO:0000256" key="2">
    <source>
        <dbReference type="ARBA" id="ARBA00022475"/>
    </source>
</evidence>
<keyword evidence="5 7" id="KW-0472">Membrane</keyword>
<feature type="transmembrane region" description="Helical" evidence="7">
    <location>
        <begin position="182"/>
        <end position="207"/>
    </location>
</feature>
<evidence type="ECO:0000256" key="3">
    <source>
        <dbReference type="ARBA" id="ARBA00022692"/>
    </source>
</evidence>
<evidence type="ECO:0000256" key="1">
    <source>
        <dbReference type="ARBA" id="ARBA00004651"/>
    </source>
</evidence>
<feature type="transmembrane region" description="Helical" evidence="7">
    <location>
        <begin position="150"/>
        <end position="170"/>
    </location>
</feature>
<feature type="transmembrane region" description="Helical" evidence="7">
    <location>
        <begin position="436"/>
        <end position="457"/>
    </location>
</feature>
<feature type="transmembrane region" description="Helical" evidence="7">
    <location>
        <begin position="89"/>
        <end position="112"/>
    </location>
</feature>
<dbReference type="RefSeq" id="WP_307682587.1">
    <property type="nucleotide sequence ID" value="NZ_JAUSQX010000001.1"/>
</dbReference>
<evidence type="ECO:0000256" key="4">
    <source>
        <dbReference type="ARBA" id="ARBA00022989"/>
    </source>
</evidence>